<feature type="transmembrane region" description="Helical" evidence="8">
    <location>
        <begin position="192"/>
        <end position="211"/>
    </location>
</feature>
<feature type="transmembrane region" description="Helical" evidence="8">
    <location>
        <begin position="319"/>
        <end position="340"/>
    </location>
</feature>
<organism evidence="9 10">
    <name type="scientific">Venturia effusa</name>
    <dbReference type="NCBI Taxonomy" id="50376"/>
    <lineage>
        <taxon>Eukaryota</taxon>
        <taxon>Fungi</taxon>
        <taxon>Dikarya</taxon>
        <taxon>Ascomycota</taxon>
        <taxon>Pezizomycotina</taxon>
        <taxon>Dothideomycetes</taxon>
        <taxon>Pleosporomycetidae</taxon>
        <taxon>Venturiales</taxon>
        <taxon>Venturiaceae</taxon>
        <taxon>Venturia</taxon>
    </lineage>
</organism>
<evidence type="ECO:0000256" key="5">
    <source>
        <dbReference type="ARBA" id="ARBA00038039"/>
    </source>
</evidence>
<dbReference type="GO" id="GO:0034486">
    <property type="term" value="P:vacuolar transmembrane transport"/>
    <property type="evidence" value="ECO:0007669"/>
    <property type="project" value="UniProtKB-ARBA"/>
</dbReference>
<dbReference type="AlphaFoldDB" id="A0A517LID7"/>
<name>A0A517LID7_9PEZI</name>
<comment type="subcellular location">
    <subcellularLocation>
        <location evidence="1">Membrane</location>
        <topology evidence="1">Multi-pass membrane protein</topology>
    </subcellularLocation>
</comment>
<feature type="transmembrane region" description="Helical" evidence="8">
    <location>
        <begin position="269"/>
        <end position="288"/>
    </location>
</feature>
<evidence type="ECO:0000256" key="1">
    <source>
        <dbReference type="ARBA" id="ARBA00004141"/>
    </source>
</evidence>
<feature type="transmembrane region" description="Helical" evidence="8">
    <location>
        <begin position="73"/>
        <end position="95"/>
    </location>
</feature>
<evidence type="ECO:0000256" key="7">
    <source>
        <dbReference type="SAM" id="MobiDB-lite"/>
    </source>
</evidence>
<evidence type="ECO:0000256" key="4">
    <source>
        <dbReference type="ARBA" id="ARBA00023136"/>
    </source>
</evidence>
<gene>
    <name evidence="9" type="ORF">FKW77_003176</name>
</gene>
<dbReference type="SMART" id="SM00679">
    <property type="entry name" value="CTNS"/>
    <property type="match status" value="2"/>
</dbReference>
<sequence length="387" mass="42805">MYPPSQSLNLDIEALSGICGSVSIACWIVVFSPQIAENFRTRAKGLSVTFIVIWTLGDIFNALGGVIQGVLPTMIILAIYYLLVDVVLVSQCFYYKGFTMTDEVQSQSKIPNGNDDAEIAVPTERTYLLDENSSETHPGADSLKRTESQRSITQRLFPVDATHLSPANPLHSDPKRGEPETVATSGTTVQQVIINALLVVMVIMAGVLGWWLQNRNKKPSNGSRAQDPPEFNILGQIFGYICSLLYLGSRIPQLLLNHRRRTTEGISMMFFLFACIGNLTYNFSIFAYSPQAACEVPMKCQDGEAQQVYGKYIAINLPWILGSLGTLCLDMGVFVQYFMYKQDDQVSDDDEEPSPIEDAAETPIDRRREGRGRNVAFAEEGNAADGN</sequence>
<dbReference type="InterPro" id="IPR006603">
    <property type="entry name" value="PQ-loop_rpt"/>
</dbReference>
<feature type="transmembrane region" description="Helical" evidence="8">
    <location>
        <begin position="231"/>
        <end position="248"/>
    </location>
</feature>
<comment type="catalytic activity">
    <reaction evidence="6">
        <text>L-histidine(out) + L-arginine(in) = L-histidine(in) + L-arginine(out)</text>
        <dbReference type="Rhea" id="RHEA:71063"/>
        <dbReference type="ChEBI" id="CHEBI:32682"/>
        <dbReference type="ChEBI" id="CHEBI:57595"/>
    </reaction>
</comment>
<dbReference type="PANTHER" id="PTHR16201:SF35">
    <property type="entry name" value="VACUOLAR AMINO ACID TRANSPORTER YPQ1-RELATED"/>
    <property type="match status" value="1"/>
</dbReference>
<dbReference type="GO" id="GO:0098852">
    <property type="term" value="C:lytic vacuole membrane"/>
    <property type="evidence" value="ECO:0007669"/>
    <property type="project" value="UniProtKB-ARBA"/>
</dbReference>
<feature type="transmembrane region" description="Helical" evidence="8">
    <location>
        <begin position="12"/>
        <end position="33"/>
    </location>
</feature>
<evidence type="ECO:0000256" key="2">
    <source>
        <dbReference type="ARBA" id="ARBA00022692"/>
    </source>
</evidence>
<keyword evidence="3 8" id="KW-1133">Transmembrane helix</keyword>
<feature type="compositionally biased region" description="Basic and acidic residues" evidence="7">
    <location>
        <begin position="363"/>
        <end position="372"/>
    </location>
</feature>
<keyword evidence="10" id="KW-1185">Reference proteome</keyword>
<feature type="transmembrane region" description="Helical" evidence="8">
    <location>
        <begin position="45"/>
        <end position="67"/>
    </location>
</feature>
<dbReference type="OrthoDB" id="8048523at2759"/>
<dbReference type="Proteomes" id="UP000316270">
    <property type="component" value="Chromosome 13"/>
</dbReference>
<keyword evidence="2 8" id="KW-0812">Transmembrane</keyword>
<reference evidence="9 10" key="1">
    <citation type="submission" date="2019-07" db="EMBL/GenBank/DDBJ databases">
        <title>Finished genome of Venturia effusa.</title>
        <authorList>
            <person name="Young C.A."/>
            <person name="Cox M.P."/>
            <person name="Ganley A.R.D."/>
            <person name="David W.J."/>
        </authorList>
    </citation>
    <scope>NUCLEOTIDE SEQUENCE [LARGE SCALE GENOMIC DNA]</scope>
    <source>
        <strain evidence="10">albino</strain>
    </source>
</reference>
<proteinExistence type="inferred from homology"/>
<dbReference type="Pfam" id="PF04193">
    <property type="entry name" value="PQ-loop"/>
    <property type="match status" value="2"/>
</dbReference>
<feature type="region of interest" description="Disordered" evidence="7">
    <location>
        <begin position="345"/>
        <end position="387"/>
    </location>
</feature>
<dbReference type="EMBL" id="CP042197">
    <property type="protein sequence ID" value="QDS75408.1"/>
    <property type="molecule type" value="Genomic_DNA"/>
</dbReference>
<evidence type="ECO:0000256" key="6">
    <source>
        <dbReference type="ARBA" id="ARBA00050768"/>
    </source>
</evidence>
<feature type="compositionally biased region" description="Acidic residues" evidence="7">
    <location>
        <begin position="345"/>
        <end position="360"/>
    </location>
</feature>
<dbReference type="GO" id="GO:0015174">
    <property type="term" value="F:basic amino acid transmembrane transporter activity"/>
    <property type="evidence" value="ECO:0007669"/>
    <property type="project" value="UniProtKB-ARBA"/>
</dbReference>
<evidence type="ECO:0008006" key="11">
    <source>
        <dbReference type="Google" id="ProtNLM"/>
    </source>
</evidence>
<protein>
    <recommendedName>
        <fullName evidence="11">PQ-loop-domain-containing protein</fullName>
    </recommendedName>
</protein>
<evidence type="ECO:0000256" key="3">
    <source>
        <dbReference type="ARBA" id="ARBA00022989"/>
    </source>
</evidence>
<dbReference type="Gene3D" id="1.20.1280.290">
    <property type="match status" value="2"/>
</dbReference>
<accession>A0A517LID7</accession>
<keyword evidence="4 8" id="KW-0472">Membrane</keyword>
<evidence type="ECO:0000256" key="8">
    <source>
        <dbReference type="SAM" id="Phobius"/>
    </source>
</evidence>
<dbReference type="PANTHER" id="PTHR16201">
    <property type="entry name" value="SEVEN TRANSMEMBRANE PROTEIN 1-RELATED"/>
    <property type="match status" value="1"/>
</dbReference>
<feature type="region of interest" description="Disordered" evidence="7">
    <location>
        <begin position="162"/>
        <end position="184"/>
    </location>
</feature>
<dbReference type="InterPro" id="IPR051415">
    <property type="entry name" value="LAAT-1"/>
</dbReference>
<evidence type="ECO:0000313" key="9">
    <source>
        <dbReference type="EMBL" id="QDS75408.1"/>
    </source>
</evidence>
<dbReference type="FunFam" id="1.20.1280.290:FF:000009">
    <property type="entry name" value="PQ loop repeat family protein"/>
    <property type="match status" value="1"/>
</dbReference>
<evidence type="ECO:0000313" key="10">
    <source>
        <dbReference type="Proteomes" id="UP000316270"/>
    </source>
</evidence>
<comment type="similarity">
    <text evidence="5">Belongs to the laat-1 family.</text>
</comment>